<accession>A0A0E9U8M7</accession>
<evidence type="ECO:0000313" key="1">
    <source>
        <dbReference type="EMBL" id="JAH61288.1"/>
    </source>
</evidence>
<reference evidence="1" key="2">
    <citation type="journal article" date="2015" name="Fish Shellfish Immunol.">
        <title>Early steps in the European eel (Anguilla anguilla)-Vibrio vulnificus interaction in the gills: Role of the RtxA13 toxin.</title>
        <authorList>
            <person name="Callol A."/>
            <person name="Pajuelo D."/>
            <person name="Ebbesson L."/>
            <person name="Teles M."/>
            <person name="MacKenzie S."/>
            <person name="Amaro C."/>
        </authorList>
    </citation>
    <scope>NUCLEOTIDE SEQUENCE</scope>
</reference>
<dbReference type="EMBL" id="GBXM01047289">
    <property type="protein sequence ID" value="JAH61288.1"/>
    <property type="molecule type" value="Transcribed_RNA"/>
</dbReference>
<dbReference type="AlphaFoldDB" id="A0A0E9U8M7"/>
<name>A0A0E9U8M7_ANGAN</name>
<organism evidence="1">
    <name type="scientific">Anguilla anguilla</name>
    <name type="common">European freshwater eel</name>
    <name type="synonym">Muraena anguilla</name>
    <dbReference type="NCBI Taxonomy" id="7936"/>
    <lineage>
        <taxon>Eukaryota</taxon>
        <taxon>Metazoa</taxon>
        <taxon>Chordata</taxon>
        <taxon>Craniata</taxon>
        <taxon>Vertebrata</taxon>
        <taxon>Euteleostomi</taxon>
        <taxon>Actinopterygii</taxon>
        <taxon>Neopterygii</taxon>
        <taxon>Teleostei</taxon>
        <taxon>Anguilliformes</taxon>
        <taxon>Anguillidae</taxon>
        <taxon>Anguilla</taxon>
    </lineage>
</organism>
<sequence length="37" mass="4340">MLRSSDVYFNRSFAFSPWQFLFYTFGQDGTGTEMSAF</sequence>
<proteinExistence type="predicted"/>
<protein>
    <submittedName>
        <fullName evidence="1">Uncharacterized protein</fullName>
    </submittedName>
</protein>
<reference evidence="1" key="1">
    <citation type="submission" date="2014-11" db="EMBL/GenBank/DDBJ databases">
        <authorList>
            <person name="Amaro Gonzalez C."/>
        </authorList>
    </citation>
    <scope>NUCLEOTIDE SEQUENCE</scope>
</reference>